<dbReference type="InterPro" id="IPR012394">
    <property type="entry name" value="Aldehyde_DH_NAD(P)"/>
</dbReference>
<dbReference type="GO" id="GO:0005737">
    <property type="term" value="C:cytoplasm"/>
    <property type="evidence" value="ECO:0007669"/>
    <property type="project" value="TreeGrafter"/>
</dbReference>
<dbReference type="Gene3D" id="3.40.309.10">
    <property type="entry name" value="Aldehyde Dehydrogenase, Chain A, domain 2"/>
    <property type="match status" value="1"/>
</dbReference>
<accession>A0A2W4BLL5</accession>
<evidence type="ECO:0000256" key="7">
    <source>
        <dbReference type="RuleBase" id="RU003345"/>
    </source>
</evidence>
<dbReference type="InterPro" id="IPR016162">
    <property type="entry name" value="Ald_DH_N"/>
</dbReference>
<dbReference type="FunFam" id="3.40.309.10:FF:000003">
    <property type="entry name" value="Aldehyde dehydrogenase"/>
    <property type="match status" value="1"/>
</dbReference>
<keyword evidence="3" id="KW-0520">NAD</keyword>
<dbReference type="PANTHER" id="PTHR43570">
    <property type="entry name" value="ALDEHYDE DEHYDROGENASE"/>
    <property type="match status" value="1"/>
</dbReference>
<feature type="domain" description="Aldehyde dehydrogenase" evidence="8">
    <location>
        <begin position="2"/>
        <end position="432"/>
    </location>
</feature>
<dbReference type="AlphaFoldDB" id="A0A2W4BLL5"/>
<proteinExistence type="inferred from homology"/>
<sequence>MNQSDLQAIMKKQQNFFNTNQTKSVSFRKEKLEQLLTNVKKHEEDFYWAFEKDLKKPKAEVYATEFGLVLSAIKDMLKNLDKWTTPVNKPRAISSLLNKNTVILEPYGTVYIIGPFNYPLQLTLVPLIGALAAGNCALVKPSSKTPNVAAVIGAIVGETFDEEYVKVLSPSSIDNATVLKERMDFIFFTGSAKVGKIVMESAAKHLTPVVLELGGKSPAIVTEQADIEIAAERIIWSKLLNTGQTCIATDYVLVDEKVKRELIHAMKEKIIEFYGRNIQENPDYGRIVQGDAMAKFSQLINENQQFLIYGGEYDQQTRYVAPSLFDIGLSRDNSLMEAELFGPLLPICTYRNLDEAITFIKEGEKPLALYLFSDDRDIQKKILQEISFGGGGINQTILHVANDELPFGGVGASGMGNYHGKYSIETFSHKKAIVYGRKDSMAKLIYPPYDQKKFDWLKRLL</sequence>
<dbReference type="STRING" id="1077675.BCR22_06435"/>
<dbReference type="RefSeq" id="WP_111247706.1">
    <property type="nucleotide sequence ID" value="NZ_PIEU01000055.1"/>
</dbReference>
<evidence type="ECO:0000256" key="3">
    <source>
        <dbReference type="ARBA" id="ARBA00023027"/>
    </source>
</evidence>
<evidence type="ECO:0000256" key="6">
    <source>
        <dbReference type="PROSITE-ProRule" id="PRU10007"/>
    </source>
</evidence>
<evidence type="ECO:0000256" key="1">
    <source>
        <dbReference type="ARBA" id="ARBA00009986"/>
    </source>
</evidence>
<dbReference type="Gene3D" id="3.40.605.10">
    <property type="entry name" value="Aldehyde Dehydrogenase, Chain A, domain 1"/>
    <property type="match status" value="1"/>
</dbReference>
<dbReference type="GO" id="GO:0006081">
    <property type="term" value="P:aldehyde metabolic process"/>
    <property type="evidence" value="ECO:0007669"/>
    <property type="project" value="InterPro"/>
</dbReference>
<dbReference type="InterPro" id="IPR016160">
    <property type="entry name" value="Ald_DH_CS_CYS"/>
</dbReference>
<evidence type="ECO:0000256" key="4">
    <source>
        <dbReference type="PIRNR" id="PIRNR036492"/>
    </source>
</evidence>
<dbReference type="PROSITE" id="PS00687">
    <property type="entry name" value="ALDEHYDE_DEHYDR_GLU"/>
    <property type="match status" value="1"/>
</dbReference>
<dbReference type="InterPro" id="IPR016161">
    <property type="entry name" value="Ald_DH/histidinol_DH"/>
</dbReference>
<feature type="active site" evidence="5">
    <location>
        <position position="246"/>
    </location>
</feature>
<protein>
    <recommendedName>
        <fullName evidence="4">Aldehyde dehydrogenase</fullName>
    </recommendedName>
</protein>
<evidence type="ECO:0000256" key="5">
    <source>
        <dbReference type="PIRSR" id="PIRSR036492-1"/>
    </source>
</evidence>
<name>A0A2W4BLL5_9ENTE</name>
<reference evidence="9 10" key="1">
    <citation type="submission" date="2017-11" db="EMBL/GenBank/DDBJ databases">
        <title>Draft genome sequence of Enterococcus plantarum TRW2 strain isolated from lettuce.</title>
        <authorList>
            <person name="Kim E.B."/>
            <person name="Marco M.L."/>
            <person name="Williams T.R."/>
            <person name="You I.H."/>
        </authorList>
    </citation>
    <scope>NUCLEOTIDE SEQUENCE [LARGE SCALE GENOMIC DNA]</scope>
    <source>
        <strain evidence="9 10">TRW2</strain>
    </source>
</reference>
<dbReference type="PROSITE" id="PS00070">
    <property type="entry name" value="ALDEHYDE_DEHYDR_CYS"/>
    <property type="match status" value="1"/>
</dbReference>
<keyword evidence="2 4" id="KW-0560">Oxidoreductase</keyword>
<dbReference type="PANTHER" id="PTHR43570:SF16">
    <property type="entry name" value="ALDEHYDE DEHYDROGENASE TYPE III, ISOFORM Q"/>
    <property type="match status" value="1"/>
</dbReference>
<feature type="active site" evidence="5 6">
    <location>
        <position position="212"/>
    </location>
</feature>
<gene>
    <name evidence="9" type="ORF">CI088_07335</name>
</gene>
<comment type="caution">
    <text evidence="9">The sequence shown here is derived from an EMBL/GenBank/DDBJ whole genome shotgun (WGS) entry which is preliminary data.</text>
</comment>
<dbReference type="FunFam" id="3.40.605.10:FF:000004">
    <property type="entry name" value="Aldehyde dehydrogenase"/>
    <property type="match status" value="1"/>
</dbReference>
<dbReference type="Pfam" id="PF00171">
    <property type="entry name" value="Aldedh"/>
    <property type="match status" value="1"/>
</dbReference>
<dbReference type="InterPro" id="IPR015590">
    <property type="entry name" value="Aldehyde_DH_dom"/>
</dbReference>
<dbReference type="InterPro" id="IPR016163">
    <property type="entry name" value="Ald_DH_C"/>
</dbReference>
<dbReference type="GO" id="GO:0004029">
    <property type="term" value="F:aldehyde dehydrogenase (NAD+) activity"/>
    <property type="evidence" value="ECO:0007669"/>
    <property type="project" value="TreeGrafter"/>
</dbReference>
<dbReference type="EMBL" id="PIEU01000055">
    <property type="protein sequence ID" value="PZL74252.1"/>
    <property type="molecule type" value="Genomic_DNA"/>
</dbReference>
<keyword evidence="10" id="KW-1185">Reference proteome</keyword>
<evidence type="ECO:0000313" key="9">
    <source>
        <dbReference type="EMBL" id="PZL74252.1"/>
    </source>
</evidence>
<comment type="similarity">
    <text evidence="1 4 7">Belongs to the aldehyde dehydrogenase family.</text>
</comment>
<dbReference type="Proteomes" id="UP000249828">
    <property type="component" value="Unassembled WGS sequence"/>
</dbReference>
<evidence type="ECO:0000256" key="2">
    <source>
        <dbReference type="ARBA" id="ARBA00023002"/>
    </source>
</evidence>
<organism evidence="9 10">
    <name type="scientific">Enterococcus plantarum</name>
    <dbReference type="NCBI Taxonomy" id="1077675"/>
    <lineage>
        <taxon>Bacteria</taxon>
        <taxon>Bacillati</taxon>
        <taxon>Bacillota</taxon>
        <taxon>Bacilli</taxon>
        <taxon>Lactobacillales</taxon>
        <taxon>Enterococcaceae</taxon>
        <taxon>Enterococcus</taxon>
    </lineage>
</organism>
<dbReference type="SUPFAM" id="SSF53720">
    <property type="entry name" value="ALDH-like"/>
    <property type="match status" value="1"/>
</dbReference>
<evidence type="ECO:0000259" key="8">
    <source>
        <dbReference type="Pfam" id="PF00171"/>
    </source>
</evidence>
<dbReference type="PIRSF" id="PIRSF036492">
    <property type="entry name" value="ALDH"/>
    <property type="match status" value="1"/>
</dbReference>
<dbReference type="InterPro" id="IPR029510">
    <property type="entry name" value="Ald_DH_CS_GLU"/>
</dbReference>
<evidence type="ECO:0000313" key="10">
    <source>
        <dbReference type="Proteomes" id="UP000249828"/>
    </source>
</evidence>